<feature type="region of interest" description="Disordered" evidence="1">
    <location>
        <begin position="239"/>
        <end position="328"/>
    </location>
</feature>
<feature type="compositionally biased region" description="Low complexity" evidence="1">
    <location>
        <begin position="277"/>
        <end position="292"/>
    </location>
</feature>
<name>A0A8H3YCQ5_9TREE</name>
<dbReference type="EMBL" id="BLZA01000007">
    <property type="protein sequence ID" value="GHJ84428.1"/>
    <property type="molecule type" value="Genomic_DNA"/>
</dbReference>
<gene>
    <name evidence="3" type="ORF">NliqN6_0830</name>
</gene>
<feature type="compositionally biased region" description="Basic and acidic residues" evidence="1">
    <location>
        <begin position="100"/>
        <end position="111"/>
    </location>
</feature>
<feature type="region of interest" description="Disordered" evidence="1">
    <location>
        <begin position="143"/>
        <end position="162"/>
    </location>
</feature>
<feature type="compositionally biased region" description="Basic and acidic residues" evidence="1">
    <location>
        <begin position="299"/>
        <end position="323"/>
    </location>
</feature>
<sequence length="343" mass="36572">MSDTSASITRVLYILAFDCPLPPILASVPAMCRFAAVTLAMPFILCVLLDLVAYCAYHSILLSKSGLELNYRHSYCLLVSKLASCRSVIARTLHLSPRDIRLPRSPTEKSRSKARRPNGKTEAVLAPSPEMQGHDVVSGLSDTARDRADTTPAENSAVNYSPASVATSISSSSTSIASSETSDDSNTTHTPNTGLRSRDSSSNLANSLGLSGYDDARAMQGYKSKAFSHVMRQKAFAYEDDDSEAVSEGAVSREKTPRSHGHAHPDAPSLRSVDDQGLLVPSSLGSSTSTSPALEMDDPIGHDVLSVDRASRNNEQEEIKDDVPDIDGMASVGTLMLGAPVQT</sequence>
<organism evidence="3 4">
    <name type="scientific">Naganishia liquefaciens</name>
    <dbReference type="NCBI Taxonomy" id="104408"/>
    <lineage>
        <taxon>Eukaryota</taxon>
        <taxon>Fungi</taxon>
        <taxon>Dikarya</taxon>
        <taxon>Basidiomycota</taxon>
        <taxon>Agaricomycotina</taxon>
        <taxon>Tremellomycetes</taxon>
        <taxon>Filobasidiales</taxon>
        <taxon>Filobasidiaceae</taxon>
        <taxon>Naganishia</taxon>
    </lineage>
</organism>
<feature type="region of interest" description="Disordered" evidence="1">
    <location>
        <begin position="171"/>
        <end position="203"/>
    </location>
</feature>
<evidence type="ECO:0000313" key="3">
    <source>
        <dbReference type="EMBL" id="GHJ84428.1"/>
    </source>
</evidence>
<feature type="transmembrane region" description="Helical" evidence="2">
    <location>
        <begin position="34"/>
        <end position="57"/>
    </location>
</feature>
<evidence type="ECO:0000313" key="4">
    <source>
        <dbReference type="Proteomes" id="UP000620104"/>
    </source>
</evidence>
<dbReference type="OrthoDB" id="2591446at2759"/>
<dbReference type="Proteomes" id="UP000620104">
    <property type="component" value="Unassembled WGS sequence"/>
</dbReference>
<keyword evidence="4" id="KW-1185">Reference proteome</keyword>
<proteinExistence type="predicted"/>
<keyword evidence="2" id="KW-0472">Membrane</keyword>
<evidence type="ECO:0000256" key="1">
    <source>
        <dbReference type="SAM" id="MobiDB-lite"/>
    </source>
</evidence>
<feature type="region of interest" description="Disordered" evidence="1">
    <location>
        <begin position="100"/>
        <end position="137"/>
    </location>
</feature>
<dbReference type="AlphaFoldDB" id="A0A8H3YCQ5"/>
<comment type="caution">
    <text evidence="3">The sequence shown here is derived from an EMBL/GenBank/DDBJ whole genome shotgun (WGS) entry which is preliminary data.</text>
</comment>
<keyword evidence="2" id="KW-1133">Transmembrane helix</keyword>
<protein>
    <submittedName>
        <fullName evidence="3">Uncharacterized protein</fullName>
    </submittedName>
</protein>
<accession>A0A8H3YCQ5</accession>
<evidence type="ECO:0000256" key="2">
    <source>
        <dbReference type="SAM" id="Phobius"/>
    </source>
</evidence>
<feature type="compositionally biased region" description="Low complexity" evidence="1">
    <location>
        <begin position="171"/>
        <end position="180"/>
    </location>
</feature>
<reference evidence="3" key="1">
    <citation type="submission" date="2020-07" db="EMBL/GenBank/DDBJ databases">
        <title>Draft Genome Sequence of a Deep-Sea Yeast, Naganishia (Cryptococcus) liquefaciens strain N6.</title>
        <authorList>
            <person name="Han Y.W."/>
            <person name="Kajitani R."/>
            <person name="Morimoto H."/>
            <person name="Parhat M."/>
            <person name="Tsubouchi H."/>
            <person name="Bakenova O."/>
            <person name="Ogata M."/>
            <person name="Argunhan B."/>
            <person name="Aoki R."/>
            <person name="Kajiwara S."/>
            <person name="Itoh T."/>
            <person name="Iwasaki H."/>
        </authorList>
    </citation>
    <scope>NUCLEOTIDE SEQUENCE</scope>
    <source>
        <strain evidence="3">N6</strain>
    </source>
</reference>
<keyword evidence="2" id="KW-0812">Transmembrane</keyword>